<dbReference type="NCBIfam" id="TIGR00152">
    <property type="entry name" value="dephospho-CoA kinase"/>
    <property type="match status" value="1"/>
</dbReference>
<dbReference type="Gene3D" id="3.40.50.300">
    <property type="entry name" value="P-loop containing nucleotide triphosphate hydrolases"/>
    <property type="match status" value="1"/>
</dbReference>
<dbReference type="EMBL" id="QAYG01000001">
    <property type="protein sequence ID" value="PTW63257.1"/>
    <property type="molecule type" value="Genomic_DNA"/>
</dbReference>
<comment type="pathway">
    <text evidence="5">Cofactor biosynthesis; coenzyme A biosynthesis; CoA from (R)-pantothenate: step 5/5.</text>
</comment>
<gene>
    <name evidence="5" type="primary">coaE</name>
    <name evidence="7" type="ORF">C8N35_1011308</name>
</gene>
<evidence type="ECO:0000256" key="2">
    <source>
        <dbReference type="ARBA" id="ARBA00022741"/>
    </source>
</evidence>
<dbReference type="GO" id="GO:0015937">
    <property type="term" value="P:coenzyme A biosynthetic process"/>
    <property type="evidence" value="ECO:0007669"/>
    <property type="project" value="UniProtKB-UniRule"/>
</dbReference>
<dbReference type="HAMAP" id="MF_00376">
    <property type="entry name" value="Dephospho_CoA_kinase"/>
    <property type="match status" value="1"/>
</dbReference>
<evidence type="ECO:0000313" key="7">
    <source>
        <dbReference type="EMBL" id="PTW63257.1"/>
    </source>
</evidence>
<comment type="subcellular location">
    <subcellularLocation>
        <location evidence="5">Cytoplasm</location>
    </subcellularLocation>
</comment>
<keyword evidence="2 5" id="KW-0547">Nucleotide-binding</keyword>
<evidence type="ECO:0000256" key="6">
    <source>
        <dbReference type="NCBIfam" id="TIGR00152"/>
    </source>
</evidence>
<dbReference type="PANTHER" id="PTHR10695:SF46">
    <property type="entry name" value="BIFUNCTIONAL COENZYME A SYNTHASE-RELATED"/>
    <property type="match status" value="1"/>
</dbReference>
<keyword evidence="8" id="KW-1185">Reference proteome</keyword>
<comment type="similarity">
    <text evidence="1 5">Belongs to the CoaE family.</text>
</comment>
<keyword evidence="5 7" id="KW-0418">Kinase</keyword>
<protein>
    <recommendedName>
        <fullName evidence="5 6">Dephospho-CoA kinase</fullName>
        <ecNumber evidence="5 6">2.7.1.24</ecNumber>
    </recommendedName>
    <alternativeName>
        <fullName evidence="5">Dephosphocoenzyme A kinase</fullName>
    </alternativeName>
</protein>
<comment type="caution">
    <text evidence="7">The sequence shown here is derived from an EMBL/GenBank/DDBJ whole genome shotgun (WGS) entry which is preliminary data.</text>
</comment>
<dbReference type="AlphaFoldDB" id="A0A2T5VHL8"/>
<dbReference type="OrthoDB" id="9812943at2"/>
<keyword evidence="5" id="KW-0963">Cytoplasm</keyword>
<dbReference type="InterPro" id="IPR027417">
    <property type="entry name" value="P-loop_NTPase"/>
</dbReference>
<comment type="function">
    <text evidence="5">Catalyzes the phosphorylation of the 3'-hydroxyl group of dephosphocoenzyme A to form coenzyme A.</text>
</comment>
<comment type="catalytic activity">
    <reaction evidence="5">
        <text>3'-dephospho-CoA + ATP = ADP + CoA + H(+)</text>
        <dbReference type="Rhea" id="RHEA:18245"/>
        <dbReference type="ChEBI" id="CHEBI:15378"/>
        <dbReference type="ChEBI" id="CHEBI:30616"/>
        <dbReference type="ChEBI" id="CHEBI:57287"/>
        <dbReference type="ChEBI" id="CHEBI:57328"/>
        <dbReference type="ChEBI" id="CHEBI:456216"/>
        <dbReference type="EC" id="2.7.1.24"/>
    </reaction>
</comment>
<dbReference type="RefSeq" id="WP_107988718.1">
    <property type="nucleotide sequence ID" value="NZ_QAYG01000001.1"/>
</dbReference>
<dbReference type="CDD" id="cd02022">
    <property type="entry name" value="DPCK"/>
    <property type="match status" value="1"/>
</dbReference>
<dbReference type="GO" id="GO:0005737">
    <property type="term" value="C:cytoplasm"/>
    <property type="evidence" value="ECO:0007669"/>
    <property type="project" value="UniProtKB-SubCell"/>
</dbReference>
<evidence type="ECO:0000313" key="8">
    <source>
        <dbReference type="Proteomes" id="UP000244081"/>
    </source>
</evidence>
<dbReference type="Pfam" id="PF01121">
    <property type="entry name" value="CoaE"/>
    <property type="match status" value="1"/>
</dbReference>
<evidence type="ECO:0000256" key="3">
    <source>
        <dbReference type="ARBA" id="ARBA00022840"/>
    </source>
</evidence>
<dbReference type="InterPro" id="IPR001977">
    <property type="entry name" value="Depp_CoAkinase"/>
</dbReference>
<evidence type="ECO:0000256" key="1">
    <source>
        <dbReference type="ARBA" id="ARBA00009018"/>
    </source>
</evidence>
<dbReference type="SUPFAM" id="SSF52540">
    <property type="entry name" value="P-loop containing nucleoside triphosphate hydrolases"/>
    <property type="match status" value="1"/>
</dbReference>
<dbReference type="GO" id="GO:0004140">
    <property type="term" value="F:dephospho-CoA kinase activity"/>
    <property type="evidence" value="ECO:0007669"/>
    <property type="project" value="UniProtKB-UniRule"/>
</dbReference>
<keyword evidence="3 5" id="KW-0067">ATP-binding</keyword>
<dbReference type="EC" id="2.7.1.24" evidence="5 6"/>
<evidence type="ECO:0000256" key="5">
    <source>
        <dbReference type="HAMAP-Rule" id="MF_00376"/>
    </source>
</evidence>
<dbReference type="UniPathway" id="UPA00241">
    <property type="reaction ID" value="UER00356"/>
</dbReference>
<keyword evidence="5" id="KW-0808">Transferase</keyword>
<accession>A0A2T5VHL8</accession>
<dbReference type="PROSITE" id="PS51219">
    <property type="entry name" value="DPCK"/>
    <property type="match status" value="1"/>
</dbReference>
<organism evidence="7 8">
    <name type="scientific">Breoghania corrubedonensis</name>
    <dbReference type="NCBI Taxonomy" id="665038"/>
    <lineage>
        <taxon>Bacteria</taxon>
        <taxon>Pseudomonadati</taxon>
        <taxon>Pseudomonadota</taxon>
        <taxon>Alphaproteobacteria</taxon>
        <taxon>Hyphomicrobiales</taxon>
        <taxon>Stappiaceae</taxon>
        <taxon>Breoghania</taxon>
    </lineage>
</organism>
<dbReference type="GO" id="GO:0005524">
    <property type="term" value="F:ATP binding"/>
    <property type="evidence" value="ECO:0007669"/>
    <property type="project" value="UniProtKB-UniRule"/>
</dbReference>
<dbReference type="PANTHER" id="PTHR10695">
    <property type="entry name" value="DEPHOSPHO-COA KINASE-RELATED"/>
    <property type="match status" value="1"/>
</dbReference>
<dbReference type="Proteomes" id="UP000244081">
    <property type="component" value="Unassembled WGS sequence"/>
</dbReference>
<sequence>MIVLGLTGSIGMGKSTTGRLFAEAGIPVYDADTTVHALYAGKAAPAIERAFPGTVVNRVVDRAALGEYVVGKPAALARLEAIIHPLVREVRDHFLADARARLCPVAVLDIPLLFETGGEEHVDAVVLVTTSAEIQRERVLARPEMTLEKFDAILARQMPDGEKRRRSHFMIETGHGLEPARRRVAAILRATAAMGG</sequence>
<keyword evidence="4 5" id="KW-0173">Coenzyme A biosynthesis</keyword>
<evidence type="ECO:0000256" key="4">
    <source>
        <dbReference type="ARBA" id="ARBA00022993"/>
    </source>
</evidence>
<feature type="binding site" evidence="5">
    <location>
        <begin position="11"/>
        <end position="16"/>
    </location>
    <ligand>
        <name>ATP</name>
        <dbReference type="ChEBI" id="CHEBI:30616"/>
    </ligand>
</feature>
<name>A0A2T5VHL8_9HYPH</name>
<reference evidence="7 8" key="1">
    <citation type="submission" date="2018-04" db="EMBL/GenBank/DDBJ databases">
        <title>Genomic Encyclopedia of Archaeal and Bacterial Type Strains, Phase II (KMG-II): from individual species to whole genera.</title>
        <authorList>
            <person name="Goeker M."/>
        </authorList>
    </citation>
    <scope>NUCLEOTIDE SEQUENCE [LARGE SCALE GENOMIC DNA]</scope>
    <source>
        <strain evidence="7 8">DSM 23382</strain>
    </source>
</reference>
<proteinExistence type="inferred from homology"/>